<feature type="non-terminal residue" evidence="2">
    <location>
        <position position="284"/>
    </location>
</feature>
<protein>
    <submittedName>
        <fullName evidence="2">Uncharacterized protein</fullName>
    </submittedName>
</protein>
<feature type="compositionally biased region" description="Basic residues" evidence="1">
    <location>
        <begin position="93"/>
        <end position="103"/>
    </location>
</feature>
<dbReference type="EMBL" id="CADCTP010000259">
    <property type="protein sequence ID" value="CAA9269732.1"/>
    <property type="molecule type" value="Genomic_DNA"/>
</dbReference>
<dbReference type="AlphaFoldDB" id="A0A6J4J3W1"/>
<sequence>GGGRGLVRPGRRGRPAAAGGARLRRPGPGPPGRGPPGRVHHQPDVRAAGPAAGAAADPADAGPRPGAAAHQAAGRGRAGRAGRGPLPGPPGRRAGRRPGPRRLLRADRLVLPRPAAGRGALAARRRAAALGGQAPAGGDRADPAGSARRAGGDRAGRRLVPARAGPGGRGVPRGAVGGAADHAAPDGAGGRPAYGLRGAARPQPGPVAAHVQRGRAAGGGAGQLAVRRAGRAGPGGPQGRGPPGPPAGRLGGQDGRPHHHAGHAAGHGDPGHHGLLRQPRDRGL</sequence>
<reference evidence="2" key="1">
    <citation type="submission" date="2020-02" db="EMBL/GenBank/DDBJ databases">
        <authorList>
            <person name="Meier V. D."/>
        </authorList>
    </citation>
    <scope>NUCLEOTIDE SEQUENCE</scope>
    <source>
        <strain evidence="2">AVDCRST_MAG41</strain>
    </source>
</reference>
<organism evidence="2">
    <name type="scientific">uncultured Mycobacteriales bacterium</name>
    <dbReference type="NCBI Taxonomy" id="581187"/>
    <lineage>
        <taxon>Bacteria</taxon>
        <taxon>Bacillati</taxon>
        <taxon>Actinomycetota</taxon>
        <taxon>Actinomycetes</taxon>
        <taxon>Mycobacteriales</taxon>
        <taxon>environmental samples</taxon>
    </lineage>
</organism>
<feature type="compositionally biased region" description="Low complexity" evidence="1">
    <location>
        <begin position="46"/>
        <end position="75"/>
    </location>
</feature>
<evidence type="ECO:0000256" key="1">
    <source>
        <dbReference type="SAM" id="MobiDB-lite"/>
    </source>
</evidence>
<feature type="non-terminal residue" evidence="2">
    <location>
        <position position="1"/>
    </location>
</feature>
<evidence type="ECO:0000313" key="2">
    <source>
        <dbReference type="EMBL" id="CAA9269732.1"/>
    </source>
</evidence>
<feature type="compositionally biased region" description="Low complexity" evidence="1">
    <location>
        <begin position="111"/>
        <end position="149"/>
    </location>
</feature>
<name>A0A6J4J3W1_9ACTN</name>
<proteinExistence type="predicted"/>
<feature type="region of interest" description="Disordered" evidence="1">
    <location>
        <begin position="1"/>
        <end position="284"/>
    </location>
</feature>
<feature type="compositionally biased region" description="Gly residues" evidence="1">
    <location>
        <begin position="165"/>
        <end position="177"/>
    </location>
</feature>
<gene>
    <name evidence="2" type="ORF">AVDCRST_MAG41-2801</name>
</gene>
<accession>A0A6J4J3W1</accession>